<dbReference type="PANTHER" id="PTHR43822:SF21">
    <property type="entry name" value="3-ISOPROPYLMALATE DEHYDRATASE LARGE SUBUNIT 1"/>
    <property type="match status" value="1"/>
</dbReference>
<dbReference type="EMBL" id="CP044067">
    <property type="protein sequence ID" value="QET04804.1"/>
    <property type="molecule type" value="Genomic_DNA"/>
</dbReference>
<dbReference type="InterPro" id="IPR050067">
    <property type="entry name" value="IPM_dehydratase_rel_enz"/>
</dbReference>
<keyword evidence="5" id="KW-0456">Lyase</keyword>
<evidence type="ECO:0000256" key="4">
    <source>
        <dbReference type="ARBA" id="ARBA00023014"/>
    </source>
</evidence>
<dbReference type="InterPro" id="IPR036008">
    <property type="entry name" value="Aconitase_4Fe-4S_dom"/>
</dbReference>
<comment type="subunit">
    <text evidence="1">Heterodimer of LeuC and LeuD.</text>
</comment>
<dbReference type="InterPro" id="IPR015931">
    <property type="entry name" value="Acnase/IPM_dHydase_lsu_aba_1/3"/>
</dbReference>
<dbReference type="InterPro" id="IPR001030">
    <property type="entry name" value="Acoase/IPM_deHydtase_lsu_aba"/>
</dbReference>
<dbReference type="GO" id="GO:0016829">
    <property type="term" value="F:lyase activity"/>
    <property type="evidence" value="ECO:0007669"/>
    <property type="project" value="UniProtKB-KW"/>
</dbReference>
<dbReference type="Proteomes" id="UP000322822">
    <property type="component" value="Chromosome 2"/>
</dbReference>
<evidence type="ECO:0000256" key="5">
    <source>
        <dbReference type="ARBA" id="ARBA00023239"/>
    </source>
</evidence>
<protein>
    <submittedName>
        <fullName evidence="7">3-isopropylmalate dehydratase</fullName>
    </submittedName>
</protein>
<evidence type="ECO:0000256" key="2">
    <source>
        <dbReference type="ARBA" id="ARBA00022723"/>
    </source>
</evidence>
<keyword evidence="4" id="KW-0411">Iron-sulfur</keyword>
<dbReference type="Gene3D" id="3.30.499.10">
    <property type="entry name" value="Aconitase, domain 3"/>
    <property type="match status" value="2"/>
</dbReference>
<dbReference type="GO" id="GO:0051536">
    <property type="term" value="F:iron-sulfur cluster binding"/>
    <property type="evidence" value="ECO:0007669"/>
    <property type="project" value="UniProtKB-KW"/>
</dbReference>
<keyword evidence="2" id="KW-0479">Metal-binding</keyword>
<feature type="domain" description="Aconitase/3-isopropylmalate dehydratase large subunit alpha/beta/alpha" evidence="6">
    <location>
        <begin position="33"/>
        <end position="423"/>
    </location>
</feature>
<dbReference type="GO" id="GO:0043436">
    <property type="term" value="P:oxoacid metabolic process"/>
    <property type="evidence" value="ECO:0007669"/>
    <property type="project" value="UniProtKB-ARBA"/>
</dbReference>
<dbReference type="SUPFAM" id="SSF53732">
    <property type="entry name" value="Aconitase iron-sulfur domain"/>
    <property type="match status" value="1"/>
</dbReference>
<evidence type="ECO:0000313" key="7">
    <source>
        <dbReference type="EMBL" id="QET04804.1"/>
    </source>
</evidence>
<proteinExistence type="predicted"/>
<evidence type="ECO:0000313" key="8">
    <source>
        <dbReference type="Proteomes" id="UP000322822"/>
    </source>
</evidence>
<dbReference type="AlphaFoldDB" id="A0A5P2HB24"/>
<evidence type="ECO:0000256" key="3">
    <source>
        <dbReference type="ARBA" id="ARBA00023004"/>
    </source>
</evidence>
<accession>A0A5P2HB24</accession>
<organism evidence="7 8">
    <name type="scientific">Cupriavidus pauculus</name>
    <dbReference type="NCBI Taxonomy" id="82633"/>
    <lineage>
        <taxon>Bacteria</taxon>
        <taxon>Pseudomonadati</taxon>
        <taxon>Pseudomonadota</taxon>
        <taxon>Betaproteobacteria</taxon>
        <taxon>Burkholderiales</taxon>
        <taxon>Burkholderiaceae</taxon>
        <taxon>Cupriavidus</taxon>
    </lineage>
</organism>
<keyword evidence="3" id="KW-0408">Iron</keyword>
<gene>
    <name evidence="7" type="ORF">FOB72_22220</name>
</gene>
<evidence type="ECO:0000259" key="6">
    <source>
        <dbReference type="Pfam" id="PF00330"/>
    </source>
</evidence>
<name>A0A5P2HB24_9BURK</name>
<sequence>MHGKAPMGYTAIEKIMGRVSRDPMHRDGVEADALLFPDPDMVMIHDGLLREAKQTLDAIGIDRIHAPEKTMVVSDHDVLYGSARAAERGAYNRKAVKRWKIQNFYDAGRGGHGHIFPMEEGLVLPGMFYFDNDTHATNAGAVGAVGLRVGNEIARVLATGTTWITVPRSVRLELRGRLSPGVYARDVGFYLAREIKAGRIPFDLDYRVLELAGDLDQFGLGARVALCSTPTEMRAAGVFVPPSDEILRYCGTHAKRPFEPVFPDADARYEAQAAIDLSKVGPQVVPPGDVTNAADVAASVGTPVDHAFIGSCGSGMYDDMIIAASILKGRKLADGVRLFVVPGSERSTTRLVADGLMQVFLDAGAIVLPAGCGPCNDAVVGPLASGEVSISTATNSNKGRFGPRDASLYLGSPATVAASALAGRISDPRTATADAALLERLETSYV</sequence>
<dbReference type="Pfam" id="PF00330">
    <property type="entry name" value="Aconitase"/>
    <property type="match status" value="1"/>
</dbReference>
<reference evidence="7 8" key="1">
    <citation type="submission" date="2019-09" db="EMBL/GenBank/DDBJ databases">
        <title>FDA dAtabase for Regulatory Grade micrObial Sequences (FDA-ARGOS): Supporting development and validation of Infectious Disease Dx tests.</title>
        <authorList>
            <person name="Sciortino C."/>
            <person name="Tallon L."/>
            <person name="Sadzewicz L."/>
            <person name="Vavikolanu K."/>
            <person name="Mehta A."/>
            <person name="Aluvathingal J."/>
            <person name="Nadendla S."/>
            <person name="Nandy P."/>
            <person name="Geyer C."/>
            <person name="Yan Y."/>
            <person name="Sichtig H."/>
        </authorList>
    </citation>
    <scope>NUCLEOTIDE SEQUENCE [LARGE SCALE GENOMIC DNA]</scope>
    <source>
        <strain evidence="7 8">FDAARGOS_664</strain>
    </source>
</reference>
<dbReference type="OrthoDB" id="9802769at2"/>
<evidence type="ECO:0000256" key="1">
    <source>
        <dbReference type="ARBA" id="ARBA00011271"/>
    </source>
</evidence>
<dbReference type="PANTHER" id="PTHR43822">
    <property type="entry name" value="HOMOACONITASE, MITOCHONDRIAL-RELATED"/>
    <property type="match status" value="1"/>
</dbReference>
<dbReference type="GO" id="GO:0046872">
    <property type="term" value="F:metal ion binding"/>
    <property type="evidence" value="ECO:0007669"/>
    <property type="project" value="UniProtKB-KW"/>
</dbReference>